<dbReference type="InterPro" id="IPR036849">
    <property type="entry name" value="Enolase-like_C_sf"/>
</dbReference>
<dbReference type="KEGG" id="pfer:IRI77_14625"/>
<dbReference type="InterPro" id="IPR046945">
    <property type="entry name" value="RHMD-like"/>
</dbReference>
<keyword evidence="6" id="KW-1185">Reference proteome</keyword>
<dbReference type="RefSeq" id="WP_194452783.1">
    <property type="nucleotide sequence ID" value="NZ_CP063849.1"/>
</dbReference>
<dbReference type="InterPro" id="IPR029065">
    <property type="entry name" value="Enolase_C-like"/>
</dbReference>
<reference evidence="5 6" key="1">
    <citation type="submission" date="2020-10" db="EMBL/GenBank/DDBJ databases">
        <title>Complete genome sequence of Paludibaculum fermentans P105T, a facultatively anaerobic acidobacterium capable of dissimilatory Fe(III) reduction.</title>
        <authorList>
            <person name="Dedysh S.N."/>
            <person name="Beletsky A.V."/>
            <person name="Kulichevskaya I.S."/>
            <person name="Mardanov A.V."/>
            <person name="Ravin N.V."/>
        </authorList>
    </citation>
    <scope>NUCLEOTIDE SEQUENCE [LARGE SCALE GENOMIC DNA]</scope>
    <source>
        <strain evidence="5 6">P105</strain>
    </source>
</reference>
<dbReference type="InterPro" id="IPR018110">
    <property type="entry name" value="Mandel_Rmase/mucon_lact_enz_CS"/>
</dbReference>
<protein>
    <submittedName>
        <fullName evidence="5">Mandelate racemase/muconate lactonizing enzyme family protein</fullName>
    </submittedName>
</protein>
<gene>
    <name evidence="5" type="ORF">IRI77_14625</name>
</gene>
<dbReference type="Gene3D" id="3.30.390.10">
    <property type="entry name" value="Enolase-like, N-terminal domain"/>
    <property type="match status" value="1"/>
</dbReference>
<dbReference type="GO" id="GO:0009063">
    <property type="term" value="P:amino acid catabolic process"/>
    <property type="evidence" value="ECO:0007669"/>
    <property type="project" value="InterPro"/>
</dbReference>
<dbReference type="SUPFAM" id="SSF51604">
    <property type="entry name" value="Enolase C-terminal domain-like"/>
    <property type="match status" value="1"/>
</dbReference>
<dbReference type="Proteomes" id="UP000593892">
    <property type="component" value="Chromosome"/>
</dbReference>
<keyword evidence="2" id="KW-0479">Metal-binding</keyword>
<dbReference type="SUPFAM" id="SSF54826">
    <property type="entry name" value="Enolase N-terminal domain-like"/>
    <property type="match status" value="1"/>
</dbReference>
<evidence type="ECO:0000313" key="5">
    <source>
        <dbReference type="EMBL" id="QOY91128.1"/>
    </source>
</evidence>
<dbReference type="SMART" id="SM00922">
    <property type="entry name" value="MR_MLE"/>
    <property type="match status" value="1"/>
</dbReference>
<dbReference type="Pfam" id="PF13378">
    <property type="entry name" value="MR_MLE_C"/>
    <property type="match status" value="1"/>
</dbReference>
<dbReference type="GO" id="GO:0000287">
    <property type="term" value="F:magnesium ion binding"/>
    <property type="evidence" value="ECO:0007669"/>
    <property type="project" value="TreeGrafter"/>
</dbReference>
<dbReference type="GO" id="GO:0016836">
    <property type="term" value="F:hydro-lyase activity"/>
    <property type="evidence" value="ECO:0007669"/>
    <property type="project" value="TreeGrafter"/>
</dbReference>
<accession>A0A7S7NWJ9</accession>
<keyword evidence="3" id="KW-0460">Magnesium</keyword>
<dbReference type="SFLD" id="SFLDG00179">
    <property type="entry name" value="mandelate_racemase"/>
    <property type="match status" value="1"/>
</dbReference>
<dbReference type="AlphaFoldDB" id="A0A7S7NWJ9"/>
<evidence type="ECO:0000256" key="2">
    <source>
        <dbReference type="ARBA" id="ARBA00022723"/>
    </source>
</evidence>
<dbReference type="CDD" id="cd03316">
    <property type="entry name" value="MR_like"/>
    <property type="match status" value="1"/>
</dbReference>
<name>A0A7S7NWJ9_PALFE</name>
<dbReference type="InterPro" id="IPR013342">
    <property type="entry name" value="Mandelate_racemase_C"/>
</dbReference>
<dbReference type="InterPro" id="IPR029017">
    <property type="entry name" value="Enolase-like_N"/>
</dbReference>
<feature type="domain" description="Mandelate racemase/muconate lactonizing enzyme C-terminal" evidence="4">
    <location>
        <begin position="146"/>
        <end position="244"/>
    </location>
</feature>
<evidence type="ECO:0000313" key="6">
    <source>
        <dbReference type="Proteomes" id="UP000593892"/>
    </source>
</evidence>
<dbReference type="SFLD" id="SFLDS00001">
    <property type="entry name" value="Enolase"/>
    <property type="match status" value="1"/>
</dbReference>
<evidence type="ECO:0000256" key="1">
    <source>
        <dbReference type="ARBA" id="ARBA00001946"/>
    </source>
</evidence>
<dbReference type="EMBL" id="CP063849">
    <property type="protein sequence ID" value="QOY91128.1"/>
    <property type="molecule type" value="Genomic_DNA"/>
</dbReference>
<sequence>MKILQVEAIAISIPLPKPVADAVRLITHRDHLIVTIRTEDGLSGTGFTLGYDGSKAMVELVNQIYRPLLIGANALDTEYLWGEMYRQSIQAGRRGAALRTISAIDIALWDLRGKAAKLPVMELLGVHSRKLRCYATGGYYREGQTLDDLVRETSAVVEQGFTALKLKVGGQSSREDAKRIGAVRRALGDDIDILLDANGGWKSAPEAIAAMDRLEEYEPFWIEEPVRADNLTAMAKIAEAIRTPVATGELEATRWAFAQLVETRAAEILQPDVTVVGGVSEWLKVAHMAAALDIPIAPHYNWDFHSQLCATIPNAIFVEYFLAASGVKMFDSVLANPMMPVDGYMTPRQLPGFGIELIPQEIERYRLA</sequence>
<dbReference type="Pfam" id="PF02746">
    <property type="entry name" value="MR_MLE_N"/>
    <property type="match status" value="1"/>
</dbReference>
<dbReference type="InterPro" id="IPR013341">
    <property type="entry name" value="Mandelate_racemase_N_dom"/>
</dbReference>
<dbReference type="PROSITE" id="PS00908">
    <property type="entry name" value="MR_MLE_1"/>
    <property type="match status" value="1"/>
</dbReference>
<dbReference type="GO" id="GO:0016052">
    <property type="term" value="P:carbohydrate catabolic process"/>
    <property type="evidence" value="ECO:0007669"/>
    <property type="project" value="TreeGrafter"/>
</dbReference>
<organism evidence="5 6">
    <name type="scientific">Paludibaculum fermentans</name>
    <dbReference type="NCBI Taxonomy" id="1473598"/>
    <lineage>
        <taxon>Bacteria</taxon>
        <taxon>Pseudomonadati</taxon>
        <taxon>Acidobacteriota</taxon>
        <taxon>Terriglobia</taxon>
        <taxon>Bryobacterales</taxon>
        <taxon>Bryobacteraceae</taxon>
        <taxon>Paludibaculum</taxon>
    </lineage>
</organism>
<proteinExistence type="predicted"/>
<comment type="cofactor">
    <cofactor evidence="1">
        <name>Mg(2+)</name>
        <dbReference type="ChEBI" id="CHEBI:18420"/>
    </cofactor>
</comment>
<evidence type="ECO:0000259" key="4">
    <source>
        <dbReference type="SMART" id="SM00922"/>
    </source>
</evidence>
<evidence type="ECO:0000256" key="3">
    <source>
        <dbReference type="ARBA" id="ARBA00022842"/>
    </source>
</evidence>
<dbReference type="PANTHER" id="PTHR13794">
    <property type="entry name" value="ENOLASE SUPERFAMILY, MANDELATE RACEMASE"/>
    <property type="match status" value="1"/>
</dbReference>
<dbReference type="Gene3D" id="3.20.20.120">
    <property type="entry name" value="Enolase-like C-terminal domain"/>
    <property type="match status" value="1"/>
</dbReference>
<dbReference type="PANTHER" id="PTHR13794:SF58">
    <property type="entry name" value="MITOCHONDRIAL ENOLASE SUPERFAMILY MEMBER 1"/>
    <property type="match status" value="1"/>
</dbReference>